<dbReference type="Pfam" id="PF05135">
    <property type="entry name" value="Phage_connect_1"/>
    <property type="match status" value="1"/>
</dbReference>
<reference evidence="1 2" key="1">
    <citation type="journal article" date="2015" name="Genome Announc.">
        <title>Expanding the biotechnology potential of lactobacilli through comparative genomics of 213 strains and associated genera.</title>
        <authorList>
            <person name="Sun Z."/>
            <person name="Harris H.M."/>
            <person name="McCann A."/>
            <person name="Guo C."/>
            <person name="Argimon S."/>
            <person name="Zhang W."/>
            <person name="Yang X."/>
            <person name="Jeffery I.B."/>
            <person name="Cooney J.C."/>
            <person name="Kagawa T.F."/>
            <person name="Liu W."/>
            <person name="Song Y."/>
            <person name="Salvetti E."/>
            <person name="Wrobel A."/>
            <person name="Rasinkangas P."/>
            <person name="Parkhill J."/>
            <person name="Rea M.C."/>
            <person name="O'Sullivan O."/>
            <person name="Ritari J."/>
            <person name="Douillard F.P."/>
            <person name="Paul Ross R."/>
            <person name="Yang R."/>
            <person name="Briner A.E."/>
            <person name="Felis G.E."/>
            <person name="de Vos W.M."/>
            <person name="Barrangou R."/>
            <person name="Klaenhammer T.R."/>
            <person name="Caufield P.W."/>
            <person name="Cui Y."/>
            <person name="Zhang H."/>
            <person name="O'Toole P.W."/>
        </authorList>
    </citation>
    <scope>NUCLEOTIDE SEQUENCE [LARGE SCALE GENOMIC DNA]</scope>
    <source>
        <strain evidence="1 2">DSM 20505</strain>
    </source>
</reference>
<organism evidence="1 2">
    <name type="scientific">Lacticaseibacillus sharpeae JCM 1186 = DSM 20505</name>
    <dbReference type="NCBI Taxonomy" id="1291052"/>
    <lineage>
        <taxon>Bacteria</taxon>
        <taxon>Bacillati</taxon>
        <taxon>Bacillota</taxon>
        <taxon>Bacilli</taxon>
        <taxon>Lactobacillales</taxon>
        <taxon>Lactobacillaceae</taxon>
        <taxon>Lacticaseibacillus</taxon>
    </lineage>
</organism>
<dbReference type="PATRIC" id="fig|1291052.5.peg.2298"/>
<dbReference type="OrthoDB" id="2321192at2"/>
<dbReference type="InterPro" id="IPR021146">
    <property type="entry name" value="Phage_gp6-like_head-tail"/>
</dbReference>
<dbReference type="InterPro" id="IPR006450">
    <property type="entry name" value="Phage_HK97_gp6-like"/>
</dbReference>
<dbReference type="EMBL" id="AYYO01000044">
    <property type="protein sequence ID" value="KRM54813.1"/>
    <property type="molecule type" value="Genomic_DNA"/>
</dbReference>
<evidence type="ECO:0008006" key="3">
    <source>
        <dbReference type="Google" id="ProtNLM"/>
    </source>
</evidence>
<gene>
    <name evidence="1" type="ORF">FC18_GL002230</name>
</gene>
<accession>A0A0R1ZIX1</accession>
<evidence type="ECO:0000313" key="1">
    <source>
        <dbReference type="EMBL" id="KRM54813.1"/>
    </source>
</evidence>
<dbReference type="Proteomes" id="UP000051679">
    <property type="component" value="Unassembled WGS sequence"/>
</dbReference>
<dbReference type="RefSeq" id="WP_054677361.1">
    <property type="nucleotide sequence ID" value="NZ_AYYO01000044.1"/>
</dbReference>
<name>A0A0R1ZIX1_9LACO</name>
<dbReference type="AlphaFoldDB" id="A0A0R1ZIX1"/>
<dbReference type="NCBIfam" id="TIGR01560">
    <property type="entry name" value="put_DNA_pack"/>
    <property type="match status" value="1"/>
</dbReference>
<sequence length="114" mass="12686">MVDEVKHAGLTTAQFAVLKMYCKIDQTVEDDMLEALISSASTQIASAVQTGIAPELLLKKPETRDRFFTAVIKQVKEEYDYRGEGADVMRYPLLDTVSAIVNQLRTEVSDDAND</sequence>
<dbReference type="CDD" id="cd08054">
    <property type="entry name" value="gp6"/>
    <property type="match status" value="1"/>
</dbReference>
<protein>
    <recommendedName>
        <fullName evidence="3">Phage protein</fullName>
    </recommendedName>
</protein>
<keyword evidence="2" id="KW-1185">Reference proteome</keyword>
<comment type="caution">
    <text evidence="1">The sequence shown here is derived from an EMBL/GenBank/DDBJ whole genome shotgun (WGS) entry which is preliminary data.</text>
</comment>
<dbReference type="STRING" id="1291052.FC18_GL002230"/>
<proteinExistence type="predicted"/>
<evidence type="ECO:0000313" key="2">
    <source>
        <dbReference type="Proteomes" id="UP000051679"/>
    </source>
</evidence>